<dbReference type="InterPro" id="IPR025997">
    <property type="entry name" value="SBP_2_dom"/>
</dbReference>
<dbReference type="GO" id="GO:0030288">
    <property type="term" value="C:outer membrane-bounded periplasmic space"/>
    <property type="evidence" value="ECO:0007669"/>
    <property type="project" value="TreeGrafter"/>
</dbReference>
<dbReference type="InterPro" id="IPR049784">
    <property type="entry name" value="ChvE-like"/>
</dbReference>
<dbReference type="SUPFAM" id="SSF53822">
    <property type="entry name" value="Periplasmic binding protein-like I"/>
    <property type="match status" value="1"/>
</dbReference>
<dbReference type="Proteomes" id="UP000529310">
    <property type="component" value="Unassembled WGS sequence"/>
</dbReference>
<reference evidence="5 6" key="1">
    <citation type="submission" date="2020-08" db="EMBL/GenBank/DDBJ databases">
        <title>Sequencing the genomes of 1000 actinobacteria strains.</title>
        <authorList>
            <person name="Klenk H.-P."/>
        </authorList>
    </citation>
    <scope>NUCLEOTIDE SEQUENCE [LARGE SCALE GENOMIC DNA]</scope>
    <source>
        <strain evidence="5 6">DSM 27099</strain>
    </source>
</reference>
<dbReference type="PANTHER" id="PTHR30036">
    <property type="entry name" value="D-XYLOSE-BINDING PERIPLASMIC PROTEIN"/>
    <property type="match status" value="1"/>
</dbReference>
<feature type="signal peptide" evidence="3">
    <location>
        <begin position="1"/>
        <end position="26"/>
    </location>
</feature>
<gene>
    <name evidence="5" type="ORF">FHX49_000449</name>
</gene>
<accession>A0A7W4V129</accession>
<dbReference type="EMBL" id="JACHWQ010000001">
    <property type="protein sequence ID" value="MBB2974908.1"/>
    <property type="molecule type" value="Genomic_DNA"/>
</dbReference>
<keyword evidence="5" id="KW-0813">Transport</keyword>
<dbReference type="PROSITE" id="PS51257">
    <property type="entry name" value="PROKAR_LIPOPROTEIN"/>
    <property type="match status" value="1"/>
</dbReference>
<protein>
    <submittedName>
        <fullName evidence="5">Putative multiple sugar transport system substrate-binding protein</fullName>
    </submittedName>
</protein>
<keyword evidence="6" id="KW-1185">Reference proteome</keyword>
<evidence type="ECO:0000256" key="1">
    <source>
        <dbReference type="ARBA" id="ARBA00004196"/>
    </source>
</evidence>
<evidence type="ECO:0000256" key="3">
    <source>
        <dbReference type="SAM" id="SignalP"/>
    </source>
</evidence>
<evidence type="ECO:0000313" key="6">
    <source>
        <dbReference type="Proteomes" id="UP000529310"/>
    </source>
</evidence>
<dbReference type="InterPro" id="IPR028082">
    <property type="entry name" value="Peripla_BP_I"/>
</dbReference>
<keyword evidence="2 3" id="KW-0732">Signal</keyword>
<comment type="caution">
    <text evidence="5">The sequence shown here is derived from an EMBL/GenBank/DDBJ whole genome shotgun (WGS) entry which is preliminary data.</text>
</comment>
<dbReference type="RefSeq" id="WP_165142163.1">
    <property type="nucleotide sequence ID" value="NZ_CP049255.1"/>
</dbReference>
<dbReference type="Gene3D" id="3.40.50.2300">
    <property type="match status" value="2"/>
</dbReference>
<evidence type="ECO:0000313" key="5">
    <source>
        <dbReference type="EMBL" id="MBB2974908.1"/>
    </source>
</evidence>
<evidence type="ECO:0000259" key="4">
    <source>
        <dbReference type="Pfam" id="PF13407"/>
    </source>
</evidence>
<proteinExistence type="predicted"/>
<keyword evidence="5" id="KW-0762">Sugar transport</keyword>
<feature type="chain" id="PRO_5030535089" evidence="3">
    <location>
        <begin position="27"/>
        <end position="374"/>
    </location>
</feature>
<sequence length="374" mass="39543">MNGKKILLGTATVVAGALLLSGCSGASGGDSSGGGDGGLVGVAMPTKSSERWIQDGDAVKSQLEEQGFSVDLQYAEDDIPTQVSQIENMITKGAEALIVASIDGTTLTSVLQEAADAGIPVIAYDRLIRDTENVDYYASFDNYQVGVQQATSLLNGLGLTELDGTPTDGAPEGPFNIELFAGSPDDNNATFFWNGAIDTLQPYMDEGTLVVASGQTDFQQAATLRWDGETAQSRMEDILVSTYSGGEKVDAVLSPYDGISRGIISALTDAGYTVGDEWPIISGQDAELDSVKAINRGEQYATIFKDTRQLAEVAVNMAVALLNGDEPDVNNTTDYDNGEKIVPSYLLESAIVVKDNIQEVLVDSGYWTEDEIAG</sequence>
<dbReference type="PANTHER" id="PTHR30036:SF1">
    <property type="entry name" value="D-XYLOSE-BINDING PERIPLASMIC PROTEIN"/>
    <property type="match status" value="1"/>
</dbReference>
<dbReference type="CDD" id="cd19994">
    <property type="entry name" value="PBP1_ChvE"/>
    <property type="match status" value="1"/>
</dbReference>
<dbReference type="Pfam" id="PF13407">
    <property type="entry name" value="Peripla_BP_4"/>
    <property type="match status" value="1"/>
</dbReference>
<organism evidence="5 6">
    <name type="scientific">Microbacterium endophyticum</name>
    <dbReference type="NCBI Taxonomy" id="1526412"/>
    <lineage>
        <taxon>Bacteria</taxon>
        <taxon>Bacillati</taxon>
        <taxon>Actinomycetota</taxon>
        <taxon>Actinomycetes</taxon>
        <taxon>Micrococcales</taxon>
        <taxon>Microbacteriaceae</taxon>
        <taxon>Microbacterium</taxon>
    </lineage>
</organism>
<dbReference type="NCBIfam" id="NF040907">
    <property type="entry name" value="ChvE"/>
    <property type="match status" value="1"/>
</dbReference>
<dbReference type="InterPro" id="IPR050555">
    <property type="entry name" value="Bact_Solute-Bind_Prot2"/>
</dbReference>
<feature type="domain" description="Periplasmic binding protein" evidence="4">
    <location>
        <begin position="40"/>
        <end position="325"/>
    </location>
</feature>
<dbReference type="AlphaFoldDB" id="A0A7W4V129"/>
<name>A0A7W4V129_9MICO</name>
<dbReference type="GO" id="GO:0030246">
    <property type="term" value="F:carbohydrate binding"/>
    <property type="evidence" value="ECO:0007669"/>
    <property type="project" value="TreeGrafter"/>
</dbReference>
<evidence type="ECO:0000256" key="2">
    <source>
        <dbReference type="ARBA" id="ARBA00022729"/>
    </source>
</evidence>
<comment type="subcellular location">
    <subcellularLocation>
        <location evidence="1">Cell envelope</location>
    </subcellularLocation>
</comment>